<dbReference type="AlphaFoldDB" id="A0A1G8WYB4"/>
<keyword evidence="5 6" id="KW-0472">Membrane</keyword>
<keyword evidence="9" id="KW-1185">Reference proteome</keyword>
<dbReference type="Gene3D" id="1.10.3720.10">
    <property type="entry name" value="MetI-like"/>
    <property type="match status" value="1"/>
</dbReference>
<feature type="transmembrane region" description="Helical" evidence="6">
    <location>
        <begin position="160"/>
        <end position="183"/>
    </location>
</feature>
<keyword evidence="3 6" id="KW-0812">Transmembrane</keyword>
<dbReference type="PROSITE" id="PS50928">
    <property type="entry name" value="ABC_TM1"/>
    <property type="match status" value="1"/>
</dbReference>
<dbReference type="GO" id="GO:0005886">
    <property type="term" value="C:plasma membrane"/>
    <property type="evidence" value="ECO:0007669"/>
    <property type="project" value="UniProtKB-SubCell"/>
</dbReference>
<dbReference type="CDD" id="cd06261">
    <property type="entry name" value="TM_PBP2"/>
    <property type="match status" value="1"/>
</dbReference>
<evidence type="ECO:0000313" key="9">
    <source>
        <dbReference type="Proteomes" id="UP000199433"/>
    </source>
</evidence>
<dbReference type="PANTHER" id="PTHR30177:SF4">
    <property type="entry name" value="OSMOPROTECTANT IMPORT PERMEASE PROTEIN OSMW"/>
    <property type="match status" value="1"/>
</dbReference>
<keyword evidence="2 6" id="KW-0813">Transport</keyword>
<dbReference type="InterPro" id="IPR051204">
    <property type="entry name" value="ABC_transp_perm/SBD"/>
</dbReference>
<proteinExistence type="inferred from homology"/>
<feature type="transmembrane region" description="Helical" evidence="6">
    <location>
        <begin position="195"/>
        <end position="217"/>
    </location>
</feature>
<dbReference type="Pfam" id="PF00528">
    <property type="entry name" value="BPD_transp_1"/>
    <property type="match status" value="1"/>
</dbReference>
<dbReference type="OrthoDB" id="9801163at2"/>
<protein>
    <submittedName>
        <fullName evidence="8">Osmoprotectant transport system permease protein</fullName>
    </submittedName>
</protein>
<evidence type="ECO:0000259" key="7">
    <source>
        <dbReference type="PROSITE" id="PS50928"/>
    </source>
</evidence>
<evidence type="ECO:0000256" key="2">
    <source>
        <dbReference type="ARBA" id="ARBA00022448"/>
    </source>
</evidence>
<dbReference type="FunFam" id="1.10.3720.10:FF:000001">
    <property type="entry name" value="Glycine betaine ABC transporter, permease"/>
    <property type="match status" value="1"/>
</dbReference>
<evidence type="ECO:0000256" key="6">
    <source>
        <dbReference type="RuleBase" id="RU363032"/>
    </source>
</evidence>
<keyword evidence="4 6" id="KW-1133">Transmembrane helix</keyword>
<organism evidence="8 9">
    <name type="scientific">Alkalibacterium thalassium</name>
    <dbReference type="NCBI Taxonomy" id="426701"/>
    <lineage>
        <taxon>Bacteria</taxon>
        <taxon>Bacillati</taxon>
        <taxon>Bacillota</taxon>
        <taxon>Bacilli</taxon>
        <taxon>Lactobacillales</taxon>
        <taxon>Carnobacteriaceae</taxon>
        <taxon>Alkalibacterium</taxon>
    </lineage>
</organism>
<dbReference type="Proteomes" id="UP000199433">
    <property type="component" value="Unassembled WGS sequence"/>
</dbReference>
<accession>A0A1G8WYB4</accession>
<dbReference type="GO" id="GO:0055085">
    <property type="term" value="P:transmembrane transport"/>
    <property type="evidence" value="ECO:0007669"/>
    <property type="project" value="InterPro"/>
</dbReference>
<dbReference type="InterPro" id="IPR035906">
    <property type="entry name" value="MetI-like_sf"/>
</dbReference>
<evidence type="ECO:0000256" key="5">
    <source>
        <dbReference type="ARBA" id="ARBA00023136"/>
    </source>
</evidence>
<evidence type="ECO:0000256" key="3">
    <source>
        <dbReference type="ARBA" id="ARBA00022692"/>
    </source>
</evidence>
<evidence type="ECO:0000256" key="1">
    <source>
        <dbReference type="ARBA" id="ARBA00004141"/>
    </source>
</evidence>
<dbReference type="SUPFAM" id="SSF161098">
    <property type="entry name" value="MetI-like"/>
    <property type="match status" value="1"/>
</dbReference>
<dbReference type="InterPro" id="IPR000515">
    <property type="entry name" value="MetI-like"/>
</dbReference>
<dbReference type="GO" id="GO:0031460">
    <property type="term" value="P:glycine betaine transport"/>
    <property type="evidence" value="ECO:0007669"/>
    <property type="project" value="TreeGrafter"/>
</dbReference>
<reference evidence="9" key="1">
    <citation type="submission" date="2016-10" db="EMBL/GenBank/DDBJ databases">
        <authorList>
            <person name="Varghese N."/>
            <person name="Submissions S."/>
        </authorList>
    </citation>
    <scope>NUCLEOTIDE SEQUENCE [LARGE SCALE GENOMIC DNA]</scope>
    <source>
        <strain evidence="9">DSM 19181</strain>
    </source>
</reference>
<comment type="similarity">
    <text evidence="6">Belongs to the binding-protein-dependent transport system permease family.</text>
</comment>
<evidence type="ECO:0000256" key="4">
    <source>
        <dbReference type="ARBA" id="ARBA00022989"/>
    </source>
</evidence>
<feature type="transmembrane region" description="Helical" evidence="6">
    <location>
        <begin position="81"/>
        <end position="106"/>
    </location>
</feature>
<name>A0A1G8WYB4_9LACT</name>
<dbReference type="RefSeq" id="WP_091264987.1">
    <property type="nucleotide sequence ID" value="NZ_FNFK01000005.1"/>
</dbReference>
<dbReference type="PANTHER" id="PTHR30177">
    <property type="entry name" value="GLYCINE BETAINE/L-PROLINE TRANSPORT SYSTEM PERMEASE PROTEIN PROW"/>
    <property type="match status" value="1"/>
</dbReference>
<feature type="transmembrane region" description="Helical" evidence="6">
    <location>
        <begin position="38"/>
        <end position="60"/>
    </location>
</feature>
<feature type="domain" description="ABC transmembrane type-1" evidence="7">
    <location>
        <begin position="34"/>
        <end position="214"/>
    </location>
</feature>
<comment type="subcellular location">
    <subcellularLocation>
        <location evidence="6">Cell membrane</location>
        <topology evidence="6">Multi-pass membrane protein</topology>
    </subcellularLocation>
    <subcellularLocation>
        <location evidence="1">Membrane</location>
        <topology evidence="1">Multi-pass membrane protein</topology>
    </subcellularLocation>
</comment>
<sequence>MLNIEGLDELSQMNNVQQLIYYVQQNGPYLWDQFVRHFLISIYGVLFAALVAIPLGFYIARHSKLADWVVGAANVIQTIPSLAMLSILMLGFGIGVNTVIITVFLYSLLPIVKNTYAGVKSVDNALMDAAKGMGMTRWQQTYKVELPMALSVIMAGLRNALVVAIGVTAIGTFIGAGGLGDIIQRGVNASQGGAIILAGAIPTALMAAVADLVLAWLERKLNPASRVSR</sequence>
<evidence type="ECO:0000313" key="8">
    <source>
        <dbReference type="EMBL" id="SDJ83213.1"/>
    </source>
</evidence>
<gene>
    <name evidence="8" type="ORF">SAMN04488098_100541</name>
</gene>
<dbReference type="STRING" id="426701.SAMN04488098_100541"/>
<dbReference type="EMBL" id="FNFK01000005">
    <property type="protein sequence ID" value="SDJ83213.1"/>
    <property type="molecule type" value="Genomic_DNA"/>
</dbReference>